<dbReference type="InterPro" id="IPR005248">
    <property type="entry name" value="NadD/NMNAT"/>
</dbReference>
<dbReference type="GO" id="GO:0005524">
    <property type="term" value="F:ATP binding"/>
    <property type="evidence" value="ECO:0007669"/>
    <property type="project" value="UniProtKB-KW"/>
</dbReference>
<evidence type="ECO:0000256" key="9">
    <source>
        <dbReference type="ARBA" id="ARBA00023027"/>
    </source>
</evidence>
<evidence type="ECO:0000313" key="15">
    <source>
        <dbReference type="Proteomes" id="UP000219439"/>
    </source>
</evidence>
<dbReference type="UniPathway" id="UPA00253">
    <property type="reaction ID" value="UER00332"/>
</dbReference>
<keyword evidence="4 11" id="KW-0662">Pyridine nucleotide biosynthesis</keyword>
<evidence type="ECO:0000256" key="6">
    <source>
        <dbReference type="ARBA" id="ARBA00022695"/>
    </source>
</evidence>
<keyword evidence="15" id="KW-1185">Reference proteome</keyword>
<evidence type="ECO:0000256" key="8">
    <source>
        <dbReference type="ARBA" id="ARBA00022840"/>
    </source>
</evidence>
<feature type="domain" description="Cytidyltransferase-like" evidence="13">
    <location>
        <begin position="22"/>
        <end position="201"/>
    </location>
</feature>
<dbReference type="HAMAP" id="MF_00244">
    <property type="entry name" value="NaMN_adenylyltr"/>
    <property type="match status" value="1"/>
</dbReference>
<dbReference type="RefSeq" id="WP_097154098.1">
    <property type="nucleotide sequence ID" value="NZ_OBEL01000003.1"/>
</dbReference>
<dbReference type="GO" id="GO:0004515">
    <property type="term" value="F:nicotinate-nucleotide adenylyltransferase activity"/>
    <property type="evidence" value="ECO:0007669"/>
    <property type="project" value="UniProtKB-UniRule"/>
</dbReference>
<dbReference type="PANTHER" id="PTHR39321">
    <property type="entry name" value="NICOTINATE-NUCLEOTIDE ADENYLYLTRANSFERASE-RELATED"/>
    <property type="match status" value="1"/>
</dbReference>
<dbReference type="AlphaFoldDB" id="A0A285PD84"/>
<comment type="pathway">
    <text evidence="2 11">Cofactor biosynthesis; NAD(+) biosynthesis; deamido-NAD(+) from nicotinate D-ribonucleotide: step 1/1.</text>
</comment>
<dbReference type="CDD" id="cd02165">
    <property type="entry name" value="NMNAT"/>
    <property type="match status" value="1"/>
</dbReference>
<keyword evidence="7 11" id="KW-0547">Nucleotide-binding</keyword>
<comment type="function">
    <text evidence="1 11">Catalyzes the reversible adenylation of nicotinate mononucleotide (NaMN) to nicotinic acid adenine dinucleotide (NaAD).</text>
</comment>
<dbReference type="Pfam" id="PF01467">
    <property type="entry name" value="CTP_transf_like"/>
    <property type="match status" value="1"/>
</dbReference>
<dbReference type="InterPro" id="IPR014729">
    <property type="entry name" value="Rossmann-like_a/b/a_fold"/>
</dbReference>
<sequence length="217" mass="24522">MSRSPNHGTRIPPIEPGMTIGLYGGSFNPPHDGHRHVALTGLKRLELDKIWCLVTPGNPLKNNSSLPRLEERLEQTANMMDHPSISLTGLEQQLSSGYSAKTILWLTRKYPQNRFVWLMGADNLANFHHWRQWKRIFATLPIAIIDRPGYSLSPLSSKAAQTYQRWRLPEKEAKGLSANRGPCWVFLHGPRSHLSSTLLREKKRKGEGTGNSLDNVT</sequence>
<proteinExistence type="inferred from homology"/>
<protein>
    <recommendedName>
        <fullName evidence="11">Probable nicotinate-nucleotide adenylyltransferase</fullName>
        <ecNumber evidence="11">2.7.7.18</ecNumber>
    </recommendedName>
    <alternativeName>
        <fullName evidence="11">Deamido-NAD(+) diphosphorylase</fullName>
    </alternativeName>
    <alternativeName>
        <fullName evidence="11">Deamido-NAD(+) pyrophosphorylase</fullName>
    </alternativeName>
    <alternativeName>
        <fullName evidence="11">Nicotinate mononucleotide adenylyltransferase</fullName>
        <shortName evidence="11">NaMN adenylyltransferase</shortName>
    </alternativeName>
</protein>
<dbReference type="EC" id="2.7.7.18" evidence="11"/>
<gene>
    <name evidence="11" type="primary">nadD</name>
    <name evidence="14" type="ORF">SAMN06265368_2795</name>
</gene>
<evidence type="ECO:0000256" key="11">
    <source>
        <dbReference type="HAMAP-Rule" id="MF_00244"/>
    </source>
</evidence>
<comment type="similarity">
    <text evidence="3 11">Belongs to the NadD family.</text>
</comment>
<evidence type="ECO:0000256" key="3">
    <source>
        <dbReference type="ARBA" id="ARBA00009014"/>
    </source>
</evidence>
<evidence type="ECO:0000256" key="12">
    <source>
        <dbReference type="SAM" id="MobiDB-lite"/>
    </source>
</evidence>
<comment type="catalytic activity">
    <reaction evidence="10 11">
        <text>nicotinate beta-D-ribonucleotide + ATP + H(+) = deamido-NAD(+) + diphosphate</text>
        <dbReference type="Rhea" id="RHEA:22860"/>
        <dbReference type="ChEBI" id="CHEBI:15378"/>
        <dbReference type="ChEBI" id="CHEBI:30616"/>
        <dbReference type="ChEBI" id="CHEBI:33019"/>
        <dbReference type="ChEBI" id="CHEBI:57502"/>
        <dbReference type="ChEBI" id="CHEBI:58437"/>
        <dbReference type="EC" id="2.7.7.18"/>
    </reaction>
</comment>
<evidence type="ECO:0000256" key="1">
    <source>
        <dbReference type="ARBA" id="ARBA00002324"/>
    </source>
</evidence>
<evidence type="ECO:0000313" key="14">
    <source>
        <dbReference type="EMBL" id="SNZ19704.1"/>
    </source>
</evidence>
<accession>A0A285PD84</accession>
<dbReference type="InterPro" id="IPR004821">
    <property type="entry name" value="Cyt_trans-like"/>
</dbReference>
<evidence type="ECO:0000256" key="5">
    <source>
        <dbReference type="ARBA" id="ARBA00022679"/>
    </source>
</evidence>
<dbReference type="SUPFAM" id="SSF52374">
    <property type="entry name" value="Nucleotidylyl transferase"/>
    <property type="match status" value="1"/>
</dbReference>
<dbReference type="NCBIfam" id="NF000845">
    <property type="entry name" value="PRK00071.2-4"/>
    <property type="match status" value="1"/>
</dbReference>
<evidence type="ECO:0000256" key="4">
    <source>
        <dbReference type="ARBA" id="ARBA00022642"/>
    </source>
</evidence>
<evidence type="ECO:0000256" key="7">
    <source>
        <dbReference type="ARBA" id="ARBA00022741"/>
    </source>
</evidence>
<keyword evidence="5 11" id="KW-0808">Transferase</keyword>
<organism evidence="14 15">
    <name type="scientific">Cohaesibacter gelatinilyticus</name>
    <dbReference type="NCBI Taxonomy" id="372072"/>
    <lineage>
        <taxon>Bacteria</taxon>
        <taxon>Pseudomonadati</taxon>
        <taxon>Pseudomonadota</taxon>
        <taxon>Alphaproteobacteria</taxon>
        <taxon>Hyphomicrobiales</taxon>
        <taxon>Cohaesibacteraceae</taxon>
    </lineage>
</organism>
<dbReference type="NCBIfam" id="NF000843">
    <property type="entry name" value="PRK00071.2-2"/>
    <property type="match status" value="1"/>
</dbReference>
<feature type="region of interest" description="Disordered" evidence="12">
    <location>
        <begin position="197"/>
        <end position="217"/>
    </location>
</feature>
<evidence type="ECO:0000256" key="10">
    <source>
        <dbReference type="ARBA" id="ARBA00048721"/>
    </source>
</evidence>
<evidence type="ECO:0000259" key="13">
    <source>
        <dbReference type="Pfam" id="PF01467"/>
    </source>
</evidence>
<dbReference type="Gene3D" id="3.40.50.620">
    <property type="entry name" value="HUPs"/>
    <property type="match status" value="1"/>
</dbReference>
<name>A0A285PD84_9HYPH</name>
<dbReference type="GO" id="GO:0009435">
    <property type="term" value="P:NAD+ biosynthetic process"/>
    <property type="evidence" value="ECO:0007669"/>
    <property type="project" value="UniProtKB-UniRule"/>
</dbReference>
<dbReference type="OrthoDB" id="5295945at2"/>
<reference evidence="14 15" key="1">
    <citation type="submission" date="2017-09" db="EMBL/GenBank/DDBJ databases">
        <authorList>
            <person name="Ehlers B."/>
            <person name="Leendertz F.H."/>
        </authorList>
    </citation>
    <scope>NUCLEOTIDE SEQUENCE [LARGE SCALE GENOMIC DNA]</scope>
    <source>
        <strain evidence="14 15">DSM 18289</strain>
    </source>
</reference>
<dbReference type="Proteomes" id="UP000219439">
    <property type="component" value="Unassembled WGS sequence"/>
</dbReference>
<keyword evidence="8 11" id="KW-0067">ATP-binding</keyword>
<dbReference type="PANTHER" id="PTHR39321:SF3">
    <property type="entry name" value="PHOSPHOPANTETHEINE ADENYLYLTRANSFERASE"/>
    <property type="match status" value="1"/>
</dbReference>
<evidence type="ECO:0000256" key="2">
    <source>
        <dbReference type="ARBA" id="ARBA00005019"/>
    </source>
</evidence>
<keyword evidence="6 11" id="KW-0548">Nucleotidyltransferase</keyword>
<dbReference type="EMBL" id="OBEL01000003">
    <property type="protein sequence ID" value="SNZ19704.1"/>
    <property type="molecule type" value="Genomic_DNA"/>
</dbReference>
<keyword evidence="9 11" id="KW-0520">NAD</keyword>